<protein>
    <recommendedName>
        <fullName evidence="2">Septum formation-related domain-containing protein</fullName>
    </recommendedName>
</protein>
<reference evidence="3 4" key="1">
    <citation type="submission" date="2021-01" db="EMBL/GenBank/DDBJ databases">
        <title>Whole genome shotgun sequence of Catellatospora bangladeshensis NBRC 107357.</title>
        <authorList>
            <person name="Komaki H."/>
            <person name="Tamura T."/>
        </authorList>
    </citation>
    <scope>NUCLEOTIDE SEQUENCE [LARGE SCALE GENOMIC DNA]</scope>
    <source>
        <strain evidence="3 4">NBRC 107357</strain>
    </source>
</reference>
<feature type="domain" description="Septum formation-related" evidence="2">
    <location>
        <begin position="53"/>
        <end position="267"/>
    </location>
</feature>
<proteinExistence type="predicted"/>
<gene>
    <name evidence="3" type="ORF">Cba03nite_20880</name>
</gene>
<dbReference type="Pfam" id="PF13845">
    <property type="entry name" value="Septum_form"/>
    <property type="match status" value="1"/>
</dbReference>
<evidence type="ECO:0000256" key="1">
    <source>
        <dbReference type="SAM" id="SignalP"/>
    </source>
</evidence>
<dbReference type="EMBL" id="BONF01000010">
    <property type="protein sequence ID" value="GIF80739.1"/>
    <property type="molecule type" value="Genomic_DNA"/>
</dbReference>
<name>A0A8J3JP43_9ACTN</name>
<dbReference type="AlphaFoldDB" id="A0A8J3JP43"/>
<dbReference type="InterPro" id="IPR026004">
    <property type="entry name" value="Septum_form"/>
</dbReference>
<comment type="caution">
    <text evidence="3">The sequence shown here is derived from an EMBL/GenBank/DDBJ whole genome shotgun (WGS) entry which is preliminary data.</text>
</comment>
<evidence type="ECO:0000313" key="4">
    <source>
        <dbReference type="Proteomes" id="UP000601223"/>
    </source>
</evidence>
<evidence type="ECO:0000259" key="2">
    <source>
        <dbReference type="Pfam" id="PF13845"/>
    </source>
</evidence>
<sequence length="290" mass="30915">MRGRLLAGTVLAALLTNLALAGCAPGLPSQADGKLVDDWAKMAAVTGWEPKVGECLGGAPTDVAMRSAPIVDCAETHFGEVVHVGTIKGDKYPGPAQKAAALAECDAKAKTYLGRPWGDARLELRVAFPRTGTWESGARWFRCEVAQVKTVEDDSSFTTRTGSLKGAIPAALLAGCVVVHKTGDDISQMEDVPCSKAHHAEYVGVFRDTATSPYPTSDRQWNRIHRECDKLTAKFVGVSVNQTLYYGGIATVRDKDTWASGDHAVRCAISFGKKTVKKSVRGSKGKGIPL</sequence>
<dbReference type="PROSITE" id="PS51257">
    <property type="entry name" value="PROKAR_LIPOPROTEIN"/>
    <property type="match status" value="1"/>
</dbReference>
<feature type="chain" id="PRO_5039423400" description="Septum formation-related domain-containing protein" evidence="1">
    <location>
        <begin position="22"/>
        <end position="290"/>
    </location>
</feature>
<organism evidence="3 4">
    <name type="scientific">Catellatospora bangladeshensis</name>
    <dbReference type="NCBI Taxonomy" id="310355"/>
    <lineage>
        <taxon>Bacteria</taxon>
        <taxon>Bacillati</taxon>
        <taxon>Actinomycetota</taxon>
        <taxon>Actinomycetes</taxon>
        <taxon>Micromonosporales</taxon>
        <taxon>Micromonosporaceae</taxon>
        <taxon>Catellatospora</taxon>
    </lineage>
</organism>
<feature type="signal peptide" evidence="1">
    <location>
        <begin position="1"/>
        <end position="21"/>
    </location>
</feature>
<dbReference type="Proteomes" id="UP000601223">
    <property type="component" value="Unassembled WGS sequence"/>
</dbReference>
<keyword evidence="4" id="KW-1185">Reference proteome</keyword>
<evidence type="ECO:0000313" key="3">
    <source>
        <dbReference type="EMBL" id="GIF80739.1"/>
    </source>
</evidence>
<keyword evidence="1" id="KW-0732">Signal</keyword>
<accession>A0A8J3JP43</accession>